<reference evidence="15 16" key="1">
    <citation type="submission" date="2016-11" db="EMBL/GenBank/DDBJ databases">
        <authorList>
            <person name="Jaros S."/>
            <person name="Januszkiewicz K."/>
            <person name="Wedrychowicz H."/>
        </authorList>
    </citation>
    <scope>NUCLEOTIDE SEQUENCE [LARGE SCALE GENOMIC DNA]</scope>
    <source>
        <strain evidence="15 16">DSM 14828</strain>
    </source>
</reference>
<dbReference type="GO" id="GO:0051301">
    <property type="term" value="P:cell division"/>
    <property type="evidence" value="ECO:0007669"/>
    <property type="project" value="UniProtKB-KW"/>
</dbReference>
<keyword evidence="2 10" id="KW-0436">Ligase</keyword>
<comment type="function">
    <text evidence="10 11">Involved in cell wall formation. Catalyzes the final step in the synthesis of UDP-N-acetylmuramoyl-pentapeptide, the precursor of murein.</text>
</comment>
<dbReference type="InterPro" id="IPR036615">
    <property type="entry name" value="Mur_ligase_C_dom_sf"/>
</dbReference>
<dbReference type="Proteomes" id="UP000184251">
    <property type="component" value="Unassembled WGS sequence"/>
</dbReference>
<dbReference type="EMBL" id="FQTU01000003">
    <property type="protein sequence ID" value="SHE55949.1"/>
    <property type="molecule type" value="Genomic_DNA"/>
</dbReference>
<comment type="similarity">
    <text evidence="10">Belongs to the MurCDEF family. MurF subfamily.</text>
</comment>
<evidence type="ECO:0000256" key="2">
    <source>
        <dbReference type="ARBA" id="ARBA00022598"/>
    </source>
</evidence>
<dbReference type="SUPFAM" id="SSF53244">
    <property type="entry name" value="MurD-like peptide ligases, peptide-binding domain"/>
    <property type="match status" value="1"/>
</dbReference>
<evidence type="ECO:0000256" key="6">
    <source>
        <dbReference type="ARBA" id="ARBA00022960"/>
    </source>
</evidence>
<dbReference type="InterPro" id="IPR004101">
    <property type="entry name" value="Mur_ligase_C"/>
</dbReference>
<comment type="catalytic activity">
    <reaction evidence="10 11">
        <text>D-alanyl-D-alanine + UDP-N-acetyl-alpha-D-muramoyl-L-alanyl-gamma-D-glutamyl-meso-2,6-diaminopimelate + ATP = UDP-N-acetyl-alpha-D-muramoyl-L-alanyl-gamma-D-glutamyl-meso-2,6-diaminopimeloyl-D-alanyl-D-alanine + ADP + phosphate + H(+)</text>
        <dbReference type="Rhea" id="RHEA:28374"/>
        <dbReference type="ChEBI" id="CHEBI:15378"/>
        <dbReference type="ChEBI" id="CHEBI:30616"/>
        <dbReference type="ChEBI" id="CHEBI:43474"/>
        <dbReference type="ChEBI" id="CHEBI:57822"/>
        <dbReference type="ChEBI" id="CHEBI:61386"/>
        <dbReference type="ChEBI" id="CHEBI:83905"/>
        <dbReference type="ChEBI" id="CHEBI:456216"/>
        <dbReference type="EC" id="6.3.2.10"/>
    </reaction>
</comment>
<keyword evidence="6 10" id="KW-0133">Cell shape</keyword>
<dbReference type="AlphaFoldDB" id="A0A1M4UGV9"/>
<evidence type="ECO:0000313" key="16">
    <source>
        <dbReference type="Proteomes" id="UP000184251"/>
    </source>
</evidence>
<name>A0A1M4UGV9_9FIRM</name>
<dbReference type="SUPFAM" id="SSF53623">
    <property type="entry name" value="MurD-like peptide ligases, catalytic domain"/>
    <property type="match status" value="1"/>
</dbReference>
<accession>A0A1M4UGV9</accession>
<evidence type="ECO:0000256" key="9">
    <source>
        <dbReference type="ARBA" id="ARBA00023316"/>
    </source>
</evidence>
<sequence>MNPIKINEAVDAVRGELISPGCGLEIRGVNIDTRQLKKGDLFIAIKGERVDGHDLLEEAENKGAVAVFVEKDVNHKSDMAIIKVNDTVRALQDLASAYRKQFTCPIVAVTGSSGKTTTKDLIKAVLSSRYETIATKGNKNNHIGLPLTVFDMDDKTQSAVFEMGMSGLGEIRVLAEIAKPDIAVITNIGTAHLEQLKTRENILKAKAEIFSTLDMNKTGIINGDDDMLVKIKAEGFKLYKVGVDSKELDLKCMSYHTDMYGVKMRVLEKAGSQIEEYRFRLPGIHNVYNCLDAIAVGKLLGLNQKEIQLGLDEYLPGENRMDITSVKNSVVINDSYNANPGSMKSALDVLKLYKKDDNMLVAVLGDMFEIGPDSETYHREVGAYAKESGVELILTIGEKSRFYNEGAEKSGLDRERSIHFEDKLDLLDYLKSLVEKKAVILIKGSRGMRMEEYIKSLN</sequence>
<evidence type="ECO:0000259" key="12">
    <source>
        <dbReference type="Pfam" id="PF01225"/>
    </source>
</evidence>
<dbReference type="PANTHER" id="PTHR43024:SF1">
    <property type="entry name" value="UDP-N-ACETYLMURAMOYL-TRIPEPTIDE--D-ALANYL-D-ALANINE LIGASE"/>
    <property type="match status" value="1"/>
</dbReference>
<evidence type="ECO:0000259" key="14">
    <source>
        <dbReference type="Pfam" id="PF08245"/>
    </source>
</evidence>
<dbReference type="GO" id="GO:0047480">
    <property type="term" value="F:UDP-N-acetylmuramoyl-tripeptide-D-alanyl-D-alanine ligase activity"/>
    <property type="evidence" value="ECO:0007669"/>
    <property type="project" value="UniProtKB-UniRule"/>
</dbReference>
<proteinExistence type="inferred from homology"/>
<dbReference type="Gene3D" id="3.40.1190.10">
    <property type="entry name" value="Mur-like, catalytic domain"/>
    <property type="match status" value="1"/>
</dbReference>
<keyword evidence="3 10" id="KW-0132">Cell division</keyword>
<dbReference type="RefSeq" id="WP_073269758.1">
    <property type="nucleotide sequence ID" value="NZ_FQTU01000003.1"/>
</dbReference>
<evidence type="ECO:0000313" key="15">
    <source>
        <dbReference type="EMBL" id="SHE55949.1"/>
    </source>
</evidence>
<comment type="pathway">
    <text evidence="10 11">Cell wall biogenesis; peptidoglycan biosynthesis.</text>
</comment>
<dbReference type="Gene3D" id="3.40.1390.10">
    <property type="entry name" value="MurE/MurF, N-terminal domain"/>
    <property type="match status" value="1"/>
</dbReference>
<organism evidence="15 16">
    <name type="scientific">Alkalibacter saccharofermentans DSM 14828</name>
    <dbReference type="NCBI Taxonomy" id="1120975"/>
    <lineage>
        <taxon>Bacteria</taxon>
        <taxon>Bacillati</taxon>
        <taxon>Bacillota</taxon>
        <taxon>Clostridia</taxon>
        <taxon>Eubacteriales</taxon>
        <taxon>Eubacteriaceae</taxon>
        <taxon>Alkalibacter</taxon>
    </lineage>
</organism>
<feature type="domain" description="Mur ligase N-terminal catalytic" evidence="12">
    <location>
        <begin position="25"/>
        <end position="99"/>
    </location>
</feature>
<dbReference type="HAMAP" id="MF_02019">
    <property type="entry name" value="MurF"/>
    <property type="match status" value="1"/>
</dbReference>
<gene>
    <name evidence="10" type="primary">murF</name>
    <name evidence="15" type="ORF">SAMN02746064_00767</name>
</gene>
<protein>
    <recommendedName>
        <fullName evidence="10 11">UDP-N-acetylmuramoyl-tripeptide--D-alanyl-D-alanine ligase</fullName>
        <ecNumber evidence="10 11">6.3.2.10</ecNumber>
    </recommendedName>
    <alternativeName>
        <fullName evidence="10">D-alanyl-D-alanine-adding enzyme</fullName>
    </alternativeName>
</protein>
<dbReference type="Pfam" id="PF01225">
    <property type="entry name" value="Mur_ligase"/>
    <property type="match status" value="1"/>
</dbReference>
<dbReference type="UniPathway" id="UPA00219"/>
<keyword evidence="7 10" id="KW-0573">Peptidoglycan synthesis</keyword>
<evidence type="ECO:0000256" key="11">
    <source>
        <dbReference type="RuleBase" id="RU004136"/>
    </source>
</evidence>
<dbReference type="NCBIfam" id="TIGR01143">
    <property type="entry name" value="murF"/>
    <property type="match status" value="1"/>
</dbReference>
<evidence type="ECO:0000256" key="1">
    <source>
        <dbReference type="ARBA" id="ARBA00022490"/>
    </source>
</evidence>
<dbReference type="Pfam" id="PF02875">
    <property type="entry name" value="Mur_ligase_C"/>
    <property type="match status" value="1"/>
</dbReference>
<dbReference type="Gene3D" id="3.90.190.20">
    <property type="entry name" value="Mur ligase, C-terminal domain"/>
    <property type="match status" value="1"/>
</dbReference>
<dbReference type="InterPro" id="IPR035911">
    <property type="entry name" value="MurE/MurF_N"/>
</dbReference>
<feature type="domain" description="Mur ligase C-terminal" evidence="13">
    <location>
        <begin position="320"/>
        <end position="446"/>
    </location>
</feature>
<dbReference type="GO" id="GO:0071555">
    <property type="term" value="P:cell wall organization"/>
    <property type="evidence" value="ECO:0007669"/>
    <property type="project" value="UniProtKB-KW"/>
</dbReference>
<keyword evidence="5 10" id="KW-0067">ATP-binding</keyword>
<dbReference type="InterPro" id="IPR036565">
    <property type="entry name" value="Mur-like_cat_sf"/>
</dbReference>
<dbReference type="InterPro" id="IPR005863">
    <property type="entry name" value="UDP-N-AcMur_synth"/>
</dbReference>
<evidence type="ECO:0000256" key="5">
    <source>
        <dbReference type="ARBA" id="ARBA00022840"/>
    </source>
</evidence>
<dbReference type="GO" id="GO:0008766">
    <property type="term" value="F:UDP-N-acetylmuramoylalanyl-D-glutamyl-2,6-diaminopimelate-D-alanyl-D-alanine ligase activity"/>
    <property type="evidence" value="ECO:0007669"/>
    <property type="project" value="RHEA"/>
</dbReference>
<keyword evidence="1 10" id="KW-0963">Cytoplasm</keyword>
<evidence type="ECO:0000256" key="7">
    <source>
        <dbReference type="ARBA" id="ARBA00022984"/>
    </source>
</evidence>
<dbReference type="GO" id="GO:0005737">
    <property type="term" value="C:cytoplasm"/>
    <property type="evidence" value="ECO:0007669"/>
    <property type="project" value="UniProtKB-SubCell"/>
</dbReference>
<dbReference type="InterPro" id="IPR013221">
    <property type="entry name" value="Mur_ligase_cen"/>
</dbReference>
<dbReference type="InterPro" id="IPR000713">
    <property type="entry name" value="Mur_ligase_N"/>
</dbReference>
<dbReference type="GO" id="GO:0009252">
    <property type="term" value="P:peptidoglycan biosynthetic process"/>
    <property type="evidence" value="ECO:0007669"/>
    <property type="project" value="UniProtKB-UniRule"/>
</dbReference>
<keyword evidence="16" id="KW-1185">Reference proteome</keyword>
<dbReference type="STRING" id="1120975.SAMN02746064_00767"/>
<evidence type="ECO:0000259" key="13">
    <source>
        <dbReference type="Pfam" id="PF02875"/>
    </source>
</evidence>
<comment type="subcellular location">
    <subcellularLocation>
        <location evidence="10 11">Cytoplasm</location>
    </subcellularLocation>
</comment>
<dbReference type="GO" id="GO:0008360">
    <property type="term" value="P:regulation of cell shape"/>
    <property type="evidence" value="ECO:0007669"/>
    <property type="project" value="UniProtKB-KW"/>
</dbReference>
<keyword evidence="8 10" id="KW-0131">Cell cycle</keyword>
<dbReference type="Pfam" id="PF08245">
    <property type="entry name" value="Mur_ligase_M"/>
    <property type="match status" value="1"/>
</dbReference>
<evidence type="ECO:0000256" key="3">
    <source>
        <dbReference type="ARBA" id="ARBA00022618"/>
    </source>
</evidence>
<evidence type="ECO:0000256" key="8">
    <source>
        <dbReference type="ARBA" id="ARBA00023306"/>
    </source>
</evidence>
<dbReference type="InterPro" id="IPR051046">
    <property type="entry name" value="MurCDEF_CellWall_CoF430Synth"/>
</dbReference>
<keyword evidence="9 10" id="KW-0961">Cell wall biogenesis/degradation</keyword>
<evidence type="ECO:0000256" key="10">
    <source>
        <dbReference type="HAMAP-Rule" id="MF_02019"/>
    </source>
</evidence>
<evidence type="ECO:0000256" key="4">
    <source>
        <dbReference type="ARBA" id="ARBA00022741"/>
    </source>
</evidence>
<dbReference type="OrthoDB" id="9801978at2"/>
<dbReference type="EC" id="6.3.2.10" evidence="10 11"/>
<dbReference type="PANTHER" id="PTHR43024">
    <property type="entry name" value="UDP-N-ACETYLMURAMOYL-TRIPEPTIDE--D-ALANYL-D-ALANINE LIGASE"/>
    <property type="match status" value="1"/>
</dbReference>
<feature type="binding site" evidence="10">
    <location>
        <begin position="111"/>
        <end position="117"/>
    </location>
    <ligand>
        <name>ATP</name>
        <dbReference type="ChEBI" id="CHEBI:30616"/>
    </ligand>
</feature>
<dbReference type="SUPFAM" id="SSF63418">
    <property type="entry name" value="MurE/MurF N-terminal domain"/>
    <property type="match status" value="1"/>
</dbReference>
<feature type="domain" description="Mur ligase central" evidence="14">
    <location>
        <begin position="109"/>
        <end position="296"/>
    </location>
</feature>
<dbReference type="GO" id="GO:0005524">
    <property type="term" value="F:ATP binding"/>
    <property type="evidence" value="ECO:0007669"/>
    <property type="project" value="UniProtKB-UniRule"/>
</dbReference>
<keyword evidence="4 10" id="KW-0547">Nucleotide-binding</keyword>